<keyword evidence="3" id="KW-0934">Plastid</keyword>
<dbReference type="EMBL" id="JASCZI010090685">
    <property type="protein sequence ID" value="MED6144943.1"/>
    <property type="molecule type" value="Genomic_DNA"/>
</dbReference>
<comment type="subcellular location">
    <subcellularLocation>
        <location evidence="1">Plastid</location>
        <location evidence="1">Chloroplast</location>
    </subcellularLocation>
</comment>
<dbReference type="InterPro" id="IPR007378">
    <property type="entry name" value="Tic22-like"/>
</dbReference>
<reference evidence="4 5" key="1">
    <citation type="journal article" date="2023" name="Plants (Basel)">
        <title>Bridging the Gap: Combining Genomics and Transcriptomics Approaches to Understand Stylosanthes scabra, an Orphan Legume from the Brazilian Caatinga.</title>
        <authorList>
            <person name="Ferreira-Neto J.R.C."/>
            <person name="da Silva M.D."/>
            <person name="Binneck E."/>
            <person name="de Melo N.F."/>
            <person name="da Silva R.H."/>
            <person name="de Melo A.L.T.M."/>
            <person name="Pandolfi V."/>
            <person name="Bustamante F.O."/>
            <person name="Brasileiro-Vidal A.C."/>
            <person name="Benko-Iseppon A.M."/>
        </authorList>
    </citation>
    <scope>NUCLEOTIDE SEQUENCE [LARGE SCALE GENOMIC DNA]</scope>
    <source>
        <tissue evidence="4">Leaves</tissue>
    </source>
</reference>
<proteinExistence type="predicted"/>
<evidence type="ECO:0000256" key="2">
    <source>
        <dbReference type="ARBA" id="ARBA00022528"/>
    </source>
</evidence>
<dbReference type="Proteomes" id="UP001341840">
    <property type="component" value="Unassembled WGS sequence"/>
</dbReference>
<protein>
    <submittedName>
        <fullName evidence="4">Uncharacterized protein</fullName>
    </submittedName>
</protein>
<sequence length="183" mass="19407">MELSASASFPYAGKISHSTFAVHLGLLVDAAKCSESDCVRQAVLHAMGLHAHTVPSLAAQMLGDLSPCGWEGAGILISNSDPVALNKVFQLKVNGVAFRLIPDKSQVKNPLLVRDKSGSIAGSFPGVPVFQIVSIAFSSLTVEFEVVGSNSLSTKVGVRLLVYSLPQHPTKWDLNWVGPNSLK</sequence>
<keyword evidence="2" id="KW-0150">Chloroplast</keyword>
<gene>
    <name evidence="4" type="ORF">PIB30_020238</name>
</gene>
<name>A0ABU6TA68_9FABA</name>
<evidence type="ECO:0000313" key="4">
    <source>
        <dbReference type="EMBL" id="MED6144943.1"/>
    </source>
</evidence>
<comment type="caution">
    <text evidence="4">The sequence shown here is derived from an EMBL/GenBank/DDBJ whole genome shotgun (WGS) entry which is preliminary data.</text>
</comment>
<organism evidence="4 5">
    <name type="scientific">Stylosanthes scabra</name>
    <dbReference type="NCBI Taxonomy" id="79078"/>
    <lineage>
        <taxon>Eukaryota</taxon>
        <taxon>Viridiplantae</taxon>
        <taxon>Streptophyta</taxon>
        <taxon>Embryophyta</taxon>
        <taxon>Tracheophyta</taxon>
        <taxon>Spermatophyta</taxon>
        <taxon>Magnoliopsida</taxon>
        <taxon>eudicotyledons</taxon>
        <taxon>Gunneridae</taxon>
        <taxon>Pentapetalae</taxon>
        <taxon>rosids</taxon>
        <taxon>fabids</taxon>
        <taxon>Fabales</taxon>
        <taxon>Fabaceae</taxon>
        <taxon>Papilionoideae</taxon>
        <taxon>50 kb inversion clade</taxon>
        <taxon>dalbergioids sensu lato</taxon>
        <taxon>Dalbergieae</taxon>
        <taxon>Pterocarpus clade</taxon>
        <taxon>Stylosanthes</taxon>
    </lineage>
</organism>
<evidence type="ECO:0000256" key="3">
    <source>
        <dbReference type="ARBA" id="ARBA00022640"/>
    </source>
</evidence>
<dbReference type="PANTHER" id="PTHR33926:SF1">
    <property type="entry name" value="PROTEIN TIC 22-LIKE, CHLOROPLASTIC"/>
    <property type="match status" value="1"/>
</dbReference>
<dbReference type="PANTHER" id="PTHR33926">
    <property type="entry name" value="PROTEIN TIC 22, CHLOROPLASTIC"/>
    <property type="match status" value="1"/>
</dbReference>
<keyword evidence="5" id="KW-1185">Reference proteome</keyword>
<accession>A0ABU6TA68</accession>
<evidence type="ECO:0000313" key="5">
    <source>
        <dbReference type="Proteomes" id="UP001341840"/>
    </source>
</evidence>
<dbReference type="Pfam" id="PF04278">
    <property type="entry name" value="Tic22"/>
    <property type="match status" value="1"/>
</dbReference>
<evidence type="ECO:0000256" key="1">
    <source>
        <dbReference type="ARBA" id="ARBA00004229"/>
    </source>
</evidence>